<evidence type="ECO:0000313" key="1">
    <source>
        <dbReference type="EMBL" id="KAJ6637413.1"/>
    </source>
</evidence>
<gene>
    <name evidence="1" type="primary">mRpL55</name>
    <name evidence="1" type="ORF">Bhyg_10143</name>
</gene>
<dbReference type="Proteomes" id="UP001151699">
    <property type="component" value="Chromosome X"/>
</dbReference>
<dbReference type="PANTHER" id="PTHR34095">
    <property type="entry name" value="39S RIBOSOMAL PROTEIN L55, MITOCHONDRIAL"/>
    <property type="match status" value="1"/>
</dbReference>
<evidence type="ECO:0000313" key="2">
    <source>
        <dbReference type="Proteomes" id="UP001151699"/>
    </source>
</evidence>
<keyword evidence="1" id="KW-0689">Ribosomal protein</keyword>
<dbReference type="GO" id="GO:0005762">
    <property type="term" value="C:mitochondrial large ribosomal subunit"/>
    <property type="evidence" value="ECO:0007669"/>
    <property type="project" value="InterPro"/>
</dbReference>
<keyword evidence="1" id="KW-0687">Ribonucleoprotein</keyword>
<dbReference type="OrthoDB" id="9986315at2759"/>
<dbReference type="InterPro" id="IPR018615">
    <property type="entry name" value="Ribosomal_mL55"/>
</dbReference>
<dbReference type="Pfam" id="PF09776">
    <property type="entry name" value="Mitoc_L55"/>
    <property type="match status" value="1"/>
</dbReference>
<reference evidence="1" key="1">
    <citation type="submission" date="2022-07" db="EMBL/GenBank/DDBJ databases">
        <authorList>
            <person name="Trinca V."/>
            <person name="Uliana J.V.C."/>
            <person name="Torres T.T."/>
            <person name="Ward R.J."/>
            <person name="Monesi N."/>
        </authorList>
    </citation>
    <scope>NUCLEOTIDE SEQUENCE</scope>
    <source>
        <strain evidence="1">HSMRA1968</strain>
        <tissue evidence="1">Whole embryos</tissue>
    </source>
</reference>
<dbReference type="AlphaFoldDB" id="A0A9Q0RZ11"/>
<dbReference type="EMBL" id="WJQU01000003">
    <property type="protein sequence ID" value="KAJ6637413.1"/>
    <property type="molecule type" value="Genomic_DNA"/>
</dbReference>
<dbReference type="GO" id="GO:0003735">
    <property type="term" value="F:structural constituent of ribosome"/>
    <property type="evidence" value="ECO:0007669"/>
    <property type="project" value="InterPro"/>
</dbReference>
<sequence>MFFKILKLKPLINPTTIQSCKISSTSASITKVHRKTYARTYPTIVVLPNGSSINSRYHEPRQIIKLPLDLSTLTDAQRKARLEKRKPKQKIIVHEEVDDTFNSNRYINLIKK</sequence>
<keyword evidence="2" id="KW-1185">Reference proteome</keyword>
<comment type="caution">
    <text evidence="1">The sequence shown here is derived from an EMBL/GenBank/DDBJ whole genome shotgun (WGS) entry which is preliminary data.</text>
</comment>
<accession>A0A9Q0RZ11</accession>
<organism evidence="1 2">
    <name type="scientific">Pseudolycoriella hygida</name>
    <dbReference type="NCBI Taxonomy" id="35572"/>
    <lineage>
        <taxon>Eukaryota</taxon>
        <taxon>Metazoa</taxon>
        <taxon>Ecdysozoa</taxon>
        <taxon>Arthropoda</taxon>
        <taxon>Hexapoda</taxon>
        <taxon>Insecta</taxon>
        <taxon>Pterygota</taxon>
        <taxon>Neoptera</taxon>
        <taxon>Endopterygota</taxon>
        <taxon>Diptera</taxon>
        <taxon>Nematocera</taxon>
        <taxon>Sciaroidea</taxon>
        <taxon>Sciaridae</taxon>
        <taxon>Pseudolycoriella</taxon>
    </lineage>
</organism>
<dbReference type="InterPro" id="IPR044884">
    <property type="entry name" value="Ribosomal_mL55_sf"/>
</dbReference>
<name>A0A9Q0RZ11_9DIPT</name>
<dbReference type="PANTHER" id="PTHR34095:SF1">
    <property type="entry name" value="LARGE RIBOSOMAL SUBUNIT PROTEIN ML55"/>
    <property type="match status" value="1"/>
</dbReference>
<dbReference type="PROSITE" id="PS51257">
    <property type="entry name" value="PROKAR_LIPOPROTEIN"/>
    <property type="match status" value="1"/>
</dbReference>
<proteinExistence type="predicted"/>
<protein>
    <submittedName>
        <fullName evidence="1">39S ribosomal protein L55, mitochondrial</fullName>
    </submittedName>
</protein>
<dbReference type="Gene3D" id="6.20.130.20">
    <property type="entry name" value="Mitochondrial ribosomal protein L55"/>
    <property type="match status" value="1"/>
</dbReference>
<dbReference type="GO" id="GO:0006412">
    <property type="term" value="P:translation"/>
    <property type="evidence" value="ECO:0007669"/>
    <property type="project" value="TreeGrafter"/>
</dbReference>